<protein>
    <recommendedName>
        <fullName evidence="4">Pseudouridine synthase</fullName>
        <ecNumber evidence="4">5.4.99.-</ecNumber>
    </recommendedName>
</protein>
<dbReference type="InterPro" id="IPR006224">
    <property type="entry name" value="PsdUridine_synth_RluA-like_CS"/>
</dbReference>
<dbReference type="Pfam" id="PF00849">
    <property type="entry name" value="PseudoU_synth_2"/>
    <property type="match status" value="1"/>
</dbReference>
<keyword evidence="7" id="KW-1185">Reference proteome</keyword>
<dbReference type="OrthoDB" id="9807829at2"/>
<dbReference type="PANTHER" id="PTHR21600:SF35">
    <property type="entry name" value="PSEUDOURIDINE SYNTHASE"/>
    <property type="match status" value="1"/>
</dbReference>
<evidence type="ECO:0000259" key="5">
    <source>
        <dbReference type="Pfam" id="PF00849"/>
    </source>
</evidence>
<comment type="caution">
    <text evidence="6">The sequence shown here is derived from an EMBL/GenBank/DDBJ whole genome shotgun (WGS) entry which is preliminary data.</text>
</comment>
<dbReference type="PANTHER" id="PTHR21600">
    <property type="entry name" value="MITOCHONDRIAL RNA PSEUDOURIDINE SYNTHASE"/>
    <property type="match status" value="1"/>
</dbReference>
<dbReference type="eggNOG" id="COG0564">
    <property type="taxonomic scope" value="Bacteria"/>
</dbReference>
<dbReference type="NCBIfam" id="TIGR00005">
    <property type="entry name" value="rluA_subfam"/>
    <property type="match status" value="1"/>
</dbReference>
<evidence type="ECO:0000256" key="4">
    <source>
        <dbReference type="RuleBase" id="RU362028"/>
    </source>
</evidence>
<comment type="similarity">
    <text evidence="2 4">Belongs to the pseudouridine synthase RluA family.</text>
</comment>
<feature type="active site" evidence="3">
    <location>
        <position position="135"/>
    </location>
</feature>
<dbReference type="EC" id="5.4.99.-" evidence="4"/>
<comment type="catalytic activity">
    <reaction evidence="1 4">
        <text>a uridine in RNA = a pseudouridine in RNA</text>
        <dbReference type="Rhea" id="RHEA:48348"/>
        <dbReference type="Rhea" id="RHEA-COMP:12068"/>
        <dbReference type="Rhea" id="RHEA-COMP:12069"/>
        <dbReference type="ChEBI" id="CHEBI:65314"/>
        <dbReference type="ChEBI" id="CHEBI:65315"/>
    </reaction>
</comment>
<dbReference type="PATRIC" id="fig|1423790.3.peg.539"/>
<sequence>MTLFKFEVKQDDPKQLGSFLLKKGISKQAVVTAKKKNGMILVNHRRRYTNYHVKTGDEVIFVTGEEKKNPWLKPSYQPLSLVQETDTYLVINKPAGVLSIPSRYEDSDAIVNRVLGYFERQKRTDLKPHVVTRLDRDTSGLMIVGKNSIAHARFSQLDKHRFIKKYHAVVHGNFKADELTGLIEQPIGKIDDGVKRAVKQDGQMAITQYQVLDQVEGASLVELRLLTGRTHQIRVHMAYLGHILYGDSLYGAKDNFPRQALNCCKLEFIDPFTEKQIKFEIPEPVDMNELWSNLNAKN</sequence>
<dbReference type="AlphaFoldDB" id="I7J0X9"/>
<dbReference type="STRING" id="1423790.BN53_07600"/>
<dbReference type="GO" id="GO:0000455">
    <property type="term" value="P:enzyme-directed rRNA pseudouridine synthesis"/>
    <property type="evidence" value="ECO:0007669"/>
    <property type="project" value="TreeGrafter"/>
</dbReference>
<accession>I7J0X9</accession>
<keyword evidence="4 6" id="KW-0413">Isomerase</keyword>
<gene>
    <name evidence="6" type="ORF">BN53_07600</name>
</gene>
<evidence type="ECO:0000256" key="3">
    <source>
        <dbReference type="PIRSR" id="PIRSR606225-1"/>
    </source>
</evidence>
<evidence type="ECO:0000256" key="1">
    <source>
        <dbReference type="ARBA" id="ARBA00000073"/>
    </source>
</evidence>
<organism evidence="6 7">
    <name type="scientific">Lactobacillus pasteurii DSM 23907 = CRBIP 24.76</name>
    <dbReference type="NCBI Taxonomy" id="1423790"/>
    <lineage>
        <taxon>Bacteria</taxon>
        <taxon>Bacillati</taxon>
        <taxon>Bacillota</taxon>
        <taxon>Bacilli</taxon>
        <taxon>Lactobacillales</taxon>
        <taxon>Lactobacillaceae</taxon>
        <taxon>Lactobacillus</taxon>
    </lineage>
</organism>
<dbReference type="InterPro" id="IPR006145">
    <property type="entry name" value="PsdUridine_synth_RsuA/RluA"/>
</dbReference>
<dbReference type="PROSITE" id="PS01129">
    <property type="entry name" value="PSI_RLU"/>
    <property type="match status" value="1"/>
</dbReference>
<dbReference type="RefSeq" id="WP_009560506.1">
    <property type="nucleotide sequence ID" value="NZ_AYZN01000001.1"/>
</dbReference>
<dbReference type="CDD" id="cd02869">
    <property type="entry name" value="PseudoU_synth_RluA_like"/>
    <property type="match status" value="1"/>
</dbReference>
<dbReference type="Gene3D" id="3.30.2350.10">
    <property type="entry name" value="Pseudouridine synthase"/>
    <property type="match status" value="1"/>
</dbReference>
<dbReference type="InterPro" id="IPR006225">
    <property type="entry name" value="PsdUridine_synth_RluC/D"/>
</dbReference>
<dbReference type="GO" id="GO:0003723">
    <property type="term" value="F:RNA binding"/>
    <property type="evidence" value="ECO:0007669"/>
    <property type="project" value="InterPro"/>
</dbReference>
<evidence type="ECO:0000256" key="2">
    <source>
        <dbReference type="ARBA" id="ARBA00010876"/>
    </source>
</evidence>
<dbReference type="EMBL" id="CAKD01000024">
    <property type="protein sequence ID" value="CCI85942.1"/>
    <property type="molecule type" value="Genomic_DNA"/>
</dbReference>
<evidence type="ECO:0000313" key="6">
    <source>
        <dbReference type="EMBL" id="CCI85942.1"/>
    </source>
</evidence>
<reference evidence="6 7" key="1">
    <citation type="submission" date="2012-06" db="EMBL/GenBank/DDBJ databases">
        <title>Draft Genome Sequence of Lactobacillus pasteurii CRBIP 24.76T.</title>
        <authorList>
            <person name="Cousin S."/>
            <person name="Bouchier C."/>
            <person name="Loux V."/>
            <person name="Ma L."/>
            <person name="Creno S."/>
            <person name="Bizet C."/>
            <person name="Clermont D."/>
        </authorList>
    </citation>
    <scope>NUCLEOTIDE SEQUENCE [LARGE SCALE GENOMIC DNA]</scope>
    <source>
        <strain evidence="7">CRBIP 24.76T</strain>
    </source>
</reference>
<name>I7J0X9_9LACO</name>
<dbReference type="InterPro" id="IPR020103">
    <property type="entry name" value="PsdUridine_synth_cat_dom_sf"/>
</dbReference>
<feature type="domain" description="Pseudouridine synthase RsuA/RluA-like" evidence="5">
    <location>
        <begin position="88"/>
        <end position="238"/>
    </location>
</feature>
<proteinExistence type="inferred from homology"/>
<dbReference type="Proteomes" id="UP000009311">
    <property type="component" value="Unassembled WGS sequence"/>
</dbReference>
<comment type="function">
    <text evidence="4">Responsible for synthesis of pseudouridine from uracil.</text>
</comment>
<evidence type="ECO:0000313" key="7">
    <source>
        <dbReference type="Proteomes" id="UP000009311"/>
    </source>
</evidence>
<dbReference type="SUPFAM" id="SSF55120">
    <property type="entry name" value="Pseudouridine synthase"/>
    <property type="match status" value="1"/>
</dbReference>
<dbReference type="InterPro" id="IPR050188">
    <property type="entry name" value="RluA_PseudoU_synthase"/>
</dbReference>
<dbReference type="GO" id="GO:0140098">
    <property type="term" value="F:catalytic activity, acting on RNA"/>
    <property type="evidence" value="ECO:0007669"/>
    <property type="project" value="UniProtKB-ARBA"/>
</dbReference>
<dbReference type="GO" id="GO:0009982">
    <property type="term" value="F:pseudouridine synthase activity"/>
    <property type="evidence" value="ECO:0007669"/>
    <property type="project" value="InterPro"/>
</dbReference>